<organism evidence="1 2">
    <name type="scientific">Candidatus Acidulodesulfobacterium ferriphilum</name>
    <dbReference type="NCBI Taxonomy" id="2597223"/>
    <lineage>
        <taxon>Bacteria</taxon>
        <taxon>Deltaproteobacteria</taxon>
        <taxon>Candidatus Acidulodesulfobacterales</taxon>
        <taxon>Candidatus Acidulodesulfobacterium</taxon>
    </lineage>
</organism>
<name>A0A519BD94_9DELT</name>
<accession>A0A519BD94</accession>
<evidence type="ECO:0008006" key="3">
    <source>
        <dbReference type="Google" id="ProtNLM"/>
    </source>
</evidence>
<dbReference type="Proteomes" id="UP000320813">
    <property type="component" value="Unassembled WGS sequence"/>
</dbReference>
<proteinExistence type="predicted"/>
<dbReference type="EMBL" id="SGBD01000001">
    <property type="protein sequence ID" value="RZD15241.1"/>
    <property type="molecule type" value="Genomic_DNA"/>
</dbReference>
<reference evidence="1 2" key="1">
    <citation type="submission" date="2019-01" db="EMBL/GenBank/DDBJ databases">
        <title>Insights into ecological role of a new deltaproteobacterial order Candidatus Sinidesulfobacterales (Sva0485) by metagenomics and metatranscriptomics.</title>
        <authorList>
            <person name="Tan S."/>
            <person name="Liu J."/>
            <person name="Fang Y."/>
            <person name="Hedlund B.P."/>
            <person name="Lian Z.H."/>
            <person name="Huang L.Y."/>
            <person name="Li J.T."/>
            <person name="Huang L.N."/>
            <person name="Li W.J."/>
            <person name="Jiang H.C."/>
            <person name="Dong H.L."/>
            <person name="Shu W.S."/>
        </authorList>
    </citation>
    <scope>NUCLEOTIDE SEQUENCE [LARGE SCALE GENOMIC DNA]</scope>
    <source>
        <strain evidence="1">AP3</strain>
    </source>
</reference>
<evidence type="ECO:0000313" key="1">
    <source>
        <dbReference type="EMBL" id="RZD15241.1"/>
    </source>
</evidence>
<sequence length="110" mass="12674">MENPKTPLDKFAEFIGSVLTTTEDRFQKILDEFIVNQNFGKKEAEDFSKKMKTVYDSNKAKLSALVDESIKKAMSKADIARSSEIKELKEQIKTLEEKIHKLSHIKKHTD</sequence>
<gene>
    <name evidence="1" type="ORF">EVJ47_02945</name>
</gene>
<evidence type="ECO:0000313" key="2">
    <source>
        <dbReference type="Proteomes" id="UP000320813"/>
    </source>
</evidence>
<comment type="caution">
    <text evidence="1">The sequence shown here is derived from an EMBL/GenBank/DDBJ whole genome shotgun (WGS) entry which is preliminary data.</text>
</comment>
<dbReference type="AlphaFoldDB" id="A0A519BD94"/>
<protein>
    <recommendedName>
        <fullName evidence="3">Phasin family protein</fullName>
    </recommendedName>
</protein>